<dbReference type="InterPro" id="IPR000847">
    <property type="entry name" value="LysR_HTH_N"/>
</dbReference>
<dbReference type="RefSeq" id="WP_249250749.1">
    <property type="nucleotide sequence ID" value="NZ_JAKIKT010000012.1"/>
</dbReference>
<keyword evidence="2" id="KW-0805">Transcription regulation</keyword>
<dbReference type="InterPro" id="IPR037404">
    <property type="entry name" value="IlvY_PBP2"/>
</dbReference>
<keyword evidence="4" id="KW-0804">Transcription</keyword>
<name>A0ABT0NCN5_9GAMM</name>
<dbReference type="PANTHER" id="PTHR30126">
    <property type="entry name" value="HTH-TYPE TRANSCRIPTIONAL REGULATOR"/>
    <property type="match status" value="1"/>
</dbReference>
<dbReference type="Gene3D" id="3.40.190.290">
    <property type="match status" value="1"/>
</dbReference>
<evidence type="ECO:0000256" key="4">
    <source>
        <dbReference type="ARBA" id="ARBA00023163"/>
    </source>
</evidence>
<dbReference type="PROSITE" id="PS50931">
    <property type="entry name" value="HTH_LYSR"/>
    <property type="match status" value="1"/>
</dbReference>
<protein>
    <submittedName>
        <fullName evidence="6">HTH-type transcriptional activator IlvY</fullName>
    </submittedName>
</protein>
<dbReference type="CDD" id="cd08430">
    <property type="entry name" value="PBP2_IlvY"/>
    <property type="match status" value="1"/>
</dbReference>
<comment type="caution">
    <text evidence="6">The sequence shown here is derived from an EMBL/GenBank/DDBJ whole genome shotgun (WGS) entry which is preliminary data.</text>
</comment>
<dbReference type="NCBIfam" id="NF008722">
    <property type="entry name" value="PRK11716.1"/>
    <property type="match status" value="1"/>
</dbReference>
<feature type="domain" description="HTH lysR-type" evidence="5">
    <location>
        <begin position="1"/>
        <end position="58"/>
    </location>
</feature>
<organism evidence="6 7">
    <name type="scientific">Shewanella corallii</name>
    <dbReference type="NCBI Taxonomy" id="560080"/>
    <lineage>
        <taxon>Bacteria</taxon>
        <taxon>Pseudomonadati</taxon>
        <taxon>Pseudomonadota</taxon>
        <taxon>Gammaproteobacteria</taxon>
        <taxon>Alteromonadales</taxon>
        <taxon>Shewanellaceae</taxon>
        <taxon>Shewanella</taxon>
    </lineage>
</organism>
<dbReference type="Pfam" id="PF03466">
    <property type="entry name" value="LysR_substrate"/>
    <property type="match status" value="1"/>
</dbReference>
<dbReference type="SUPFAM" id="SSF53850">
    <property type="entry name" value="Periplasmic binding protein-like II"/>
    <property type="match status" value="1"/>
</dbReference>
<keyword evidence="3" id="KW-0238">DNA-binding</keyword>
<evidence type="ECO:0000256" key="1">
    <source>
        <dbReference type="ARBA" id="ARBA00009437"/>
    </source>
</evidence>
<proteinExistence type="inferred from homology"/>
<dbReference type="InterPro" id="IPR036388">
    <property type="entry name" value="WH-like_DNA-bd_sf"/>
</dbReference>
<dbReference type="SUPFAM" id="SSF46785">
    <property type="entry name" value="Winged helix' DNA-binding domain"/>
    <property type="match status" value="1"/>
</dbReference>
<evidence type="ECO:0000313" key="6">
    <source>
        <dbReference type="EMBL" id="MCL2916206.1"/>
    </source>
</evidence>
<evidence type="ECO:0000259" key="5">
    <source>
        <dbReference type="PROSITE" id="PS50931"/>
    </source>
</evidence>
<gene>
    <name evidence="6" type="primary">ilvY</name>
    <name evidence="6" type="ORF">L2725_20945</name>
</gene>
<dbReference type="Proteomes" id="UP001202831">
    <property type="component" value="Unassembled WGS sequence"/>
</dbReference>
<sequence length="290" mass="32363">MDIRSLQLYLHLCDSLNFSRTAEQMHMSPSTLSRALQRLEQQVGSSLMERDNRSVALTRAGREFQQFARETVEQWQELKGRLDPQAQLKGKLNLYCSVTAAYSHLPNLLDKFRQEQPQVEINLITGDAANAVTEVQQGRADIAIAARPDNLPNSLFFSAIDTVPLHLSVPVVPCHARALLQQKPIPWEQLPFIVPDHGPARRRCDAWFRQMGIRPTIYAQASGHEAITSMVALGCGISILPSAVLDNSPVRDRIELLDSPVPIEPFVLGCCCKKQRTDDGIISAFFNIIA</sequence>
<evidence type="ECO:0000256" key="3">
    <source>
        <dbReference type="ARBA" id="ARBA00023125"/>
    </source>
</evidence>
<dbReference type="Gene3D" id="1.10.10.10">
    <property type="entry name" value="Winged helix-like DNA-binding domain superfamily/Winged helix DNA-binding domain"/>
    <property type="match status" value="1"/>
</dbReference>
<reference evidence="6 7" key="1">
    <citation type="submission" date="2022-01" db="EMBL/GenBank/DDBJ databases">
        <title>Whole genome-based taxonomy of the Shewanellaceae.</title>
        <authorList>
            <person name="Martin-Rodriguez A.J."/>
        </authorList>
    </citation>
    <scope>NUCLEOTIDE SEQUENCE [LARGE SCALE GENOMIC DNA]</scope>
    <source>
        <strain evidence="6 7">DSM 21332</strain>
    </source>
</reference>
<dbReference type="Pfam" id="PF00126">
    <property type="entry name" value="HTH_1"/>
    <property type="match status" value="1"/>
</dbReference>
<dbReference type="InterPro" id="IPR005119">
    <property type="entry name" value="LysR_subst-bd"/>
</dbReference>
<dbReference type="EMBL" id="JAKIKT010000012">
    <property type="protein sequence ID" value="MCL2916206.1"/>
    <property type="molecule type" value="Genomic_DNA"/>
</dbReference>
<comment type="similarity">
    <text evidence="1">Belongs to the LysR transcriptional regulatory family.</text>
</comment>
<evidence type="ECO:0000313" key="7">
    <source>
        <dbReference type="Proteomes" id="UP001202831"/>
    </source>
</evidence>
<dbReference type="PANTHER" id="PTHR30126:SF81">
    <property type="entry name" value="HTH-TYPE TRANSCRIPTIONAL REGULATOR ILVY"/>
    <property type="match status" value="1"/>
</dbReference>
<dbReference type="InterPro" id="IPR036390">
    <property type="entry name" value="WH_DNA-bd_sf"/>
</dbReference>
<keyword evidence="7" id="KW-1185">Reference proteome</keyword>
<evidence type="ECO:0000256" key="2">
    <source>
        <dbReference type="ARBA" id="ARBA00023015"/>
    </source>
</evidence>
<accession>A0ABT0NCN5</accession>